<feature type="region of interest" description="Disordered" evidence="2">
    <location>
        <begin position="109"/>
        <end position="249"/>
    </location>
</feature>
<dbReference type="PROSITE" id="PS00018">
    <property type="entry name" value="EF_HAND_1"/>
    <property type="match status" value="1"/>
</dbReference>
<keyword evidence="1" id="KW-0175">Coiled coil</keyword>
<organism evidence="3 4">
    <name type="scientific">Ostreobium quekettii</name>
    <dbReference type="NCBI Taxonomy" id="121088"/>
    <lineage>
        <taxon>Eukaryota</taxon>
        <taxon>Viridiplantae</taxon>
        <taxon>Chlorophyta</taxon>
        <taxon>core chlorophytes</taxon>
        <taxon>Ulvophyceae</taxon>
        <taxon>TCBD clade</taxon>
        <taxon>Bryopsidales</taxon>
        <taxon>Ostreobineae</taxon>
        <taxon>Ostreobiaceae</taxon>
        <taxon>Ostreobium</taxon>
    </lineage>
</organism>
<feature type="compositionally biased region" description="Basic and acidic residues" evidence="2">
    <location>
        <begin position="312"/>
        <end position="326"/>
    </location>
</feature>
<evidence type="ECO:0000256" key="2">
    <source>
        <dbReference type="SAM" id="MobiDB-lite"/>
    </source>
</evidence>
<feature type="compositionally biased region" description="Polar residues" evidence="2">
    <location>
        <begin position="284"/>
        <end position="306"/>
    </location>
</feature>
<proteinExistence type="predicted"/>
<dbReference type="AlphaFoldDB" id="A0A8S1IKU4"/>
<feature type="region of interest" description="Disordered" evidence="2">
    <location>
        <begin position="267"/>
        <end position="358"/>
    </location>
</feature>
<feature type="compositionally biased region" description="Polar residues" evidence="2">
    <location>
        <begin position="432"/>
        <end position="451"/>
    </location>
</feature>
<feature type="compositionally biased region" description="Acidic residues" evidence="2">
    <location>
        <begin position="198"/>
        <end position="211"/>
    </location>
</feature>
<protein>
    <recommendedName>
        <fullName evidence="5">EF-hand domain-containing protein</fullName>
    </recommendedName>
</protein>
<feature type="region of interest" description="Disordered" evidence="2">
    <location>
        <begin position="432"/>
        <end position="474"/>
    </location>
</feature>
<reference evidence="3" key="1">
    <citation type="submission" date="2020-12" db="EMBL/GenBank/DDBJ databases">
        <authorList>
            <person name="Iha C."/>
        </authorList>
    </citation>
    <scope>NUCLEOTIDE SEQUENCE</scope>
</reference>
<feature type="compositionally biased region" description="Low complexity" evidence="2">
    <location>
        <begin position="343"/>
        <end position="356"/>
    </location>
</feature>
<dbReference type="InterPro" id="IPR018247">
    <property type="entry name" value="EF_Hand_1_Ca_BS"/>
</dbReference>
<dbReference type="EMBL" id="CAJHUC010000360">
    <property type="protein sequence ID" value="CAD7695560.1"/>
    <property type="molecule type" value="Genomic_DNA"/>
</dbReference>
<feature type="region of interest" description="Disordered" evidence="2">
    <location>
        <begin position="1"/>
        <end position="63"/>
    </location>
</feature>
<feature type="compositionally biased region" description="Gly residues" evidence="2">
    <location>
        <begin position="233"/>
        <end position="244"/>
    </location>
</feature>
<feature type="coiled-coil region" evidence="1">
    <location>
        <begin position="73"/>
        <end position="103"/>
    </location>
</feature>
<accession>A0A8S1IKU4</accession>
<dbReference type="Proteomes" id="UP000708148">
    <property type="component" value="Unassembled WGS sequence"/>
</dbReference>
<evidence type="ECO:0000256" key="1">
    <source>
        <dbReference type="SAM" id="Coils"/>
    </source>
</evidence>
<sequence length="606" mass="63258">MEPCQQEGPPSGAEEGGAGGGDGRGEAGEISEDGGGVGGPQARGRSAGVAGAEEVDELSPPLRFLSLDEEAIKVRMRRNIQSVVRRKQEHKKEDEELEELNKQIGSILGGEDLGGECAQDAPAAPPACASDGQGPCLQASSTPVEGENGTNGGSHEVPPCEETDLTGGNDVPDADQSSESCGADAPCPLAGAQGPPDSELESTENGLETEEPVGVGGSAGQRAAYASEEPGLTPGGKAPGGGTRGYQASGLPIDQVMDLMESLRLPIGYGKTKRPGHPKGSIGGNQRQQGSKSSCRPASAPVSSKGSKAKRLIRELERKPKLRDLEGANPGASDARRAAVAEGTRSGRFSGSGSNGELVSQSALEGAGVAVDRNSSGLLDEQEFIRLMHMEQSLEEELLGIDRTLTAKLSMTRLAAGTMAVTAAEAAAAGSPSQVHGANGTPGSSLHSVQGSAPRKPSGLSETQRTQGREPPEWLGYAARSKVARARNPPDVPFENPPQGHVSAAEVLYPPPPSEHCPSHAGHVMDCLQGWSSPRTRTAPRNWSTVYDRTYAWKKRAENKCVLEKKRKDDDSLKECTFSPNINRKGSPKAECESMSVGLCRCFSLW</sequence>
<keyword evidence="4" id="KW-1185">Reference proteome</keyword>
<comment type="caution">
    <text evidence="3">The sequence shown here is derived from an EMBL/GenBank/DDBJ whole genome shotgun (WGS) entry which is preliminary data.</text>
</comment>
<evidence type="ECO:0000313" key="3">
    <source>
        <dbReference type="EMBL" id="CAD7695560.1"/>
    </source>
</evidence>
<evidence type="ECO:0008006" key="5">
    <source>
        <dbReference type="Google" id="ProtNLM"/>
    </source>
</evidence>
<evidence type="ECO:0000313" key="4">
    <source>
        <dbReference type="Proteomes" id="UP000708148"/>
    </source>
</evidence>
<name>A0A8S1IKU4_9CHLO</name>
<gene>
    <name evidence="3" type="ORF">OSTQU699_LOCUS921</name>
</gene>